<dbReference type="AlphaFoldDB" id="B8KUH3"/>
<dbReference type="EMBL" id="DS999411">
    <property type="protein sequence ID" value="EED35325.1"/>
    <property type="molecule type" value="Genomic_DNA"/>
</dbReference>
<evidence type="ECO:0000313" key="3">
    <source>
        <dbReference type="Proteomes" id="UP000004699"/>
    </source>
</evidence>
<dbReference type="InterPro" id="IPR001753">
    <property type="entry name" value="Enoyl-CoA_hydra/iso"/>
</dbReference>
<reference evidence="3" key="1">
    <citation type="journal article" date="2013" name="BMC Microbiol.">
        <title>Taxonomy and evolution of bacteriochlorophyll a-containing members of the OM60/NOR5 clade of marine gammaproteobacteria: description of Luminiphilus syltensis gen. nov., sp. nov., reclassification of Haliea rubra as Pseudohaliea rubra gen. nov., comb. nov., and emendation of Chromatocurvus halotolerans.</title>
        <authorList>
            <person name="Spring S."/>
            <person name="Riedel T."/>
            <person name="Sproer C."/>
            <person name="Yan S."/>
            <person name="Harder J."/>
            <person name="Fuchs B.M."/>
        </authorList>
    </citation>
    <scope>NUCLEOTIDE SEQUENCE [LARGE SCALE GENOMIC DNA]</scope>
    <source>
        <strain evidence="3">NOR51-B</strain>
    </source>
</reference>
<dbReference type="Pfam" id="PF00378">
    <property type="entry name" value="ECH_1"/>
    <property type="match status" value="1"/>
</dbReference>
<sequence length="93" mass="10156">MDGSTALKWGLANQLAPEGEALSYSLALAARIARNAPLSVAMSKRIIEESSGWPEAEIWELQRPLVDSILATEDSREGASAFAEKRKPQWRGC</sequence>
<comment type="similarity">
    <text evidence="1">Belongs to the enoyl-CoA hydratase/isomerase family.</text>
</comment>
<dbReference type="InterPro" id="IPR029045">
    <property type="entry name" value="ClpP/crotonase-like_dom_sf"/>
</dbReference>
<organism evidence="2 3">
    <name type="scientific">Luminiphilus syltensis NOR5-1B</name>
    <dbReference type="NCBI Taxonomy" id="565045"/>
    <lineage>
        <taxon>Bacteria</taxon>
        <taxon>Pseudomonadati</taxon>
        <taxon>Pseudomonadota</taxon>
        <taxon>Gammaproteobacteria</taxon>
        <taxon>Cellvibrionales</taxon>
        <taxon>Halieaceae</taxon>
        <taxon>Luminiphilus</taxon>
    </lineage>
</organism>
<dbReference type="GO" id="GO:0003824">
    <property type="term" value="F:catalytic activity"/>
    <property type="evidence" value="ECO:0007669"/>
    <property type="project" value="UniProtKB-ARBA"/>
</dbReference>
<proteinExistence type="inferred from homology"/>
<dbReference type="Gene3D" id="1.10.12.10">
    <property type="entry name" value="Lyase 2-enoyl-coa Hydratase, Chain A, domain 2"/>
    <property type="match status" value="1"/>
</dbReference>
<dbReference type="InterPro" id="IPR014748">
    <property type="entry name" value="Enoyl-CoA_hydra_C"/>
</dbReference>
<evidence type="ECO:0000256" key="1">
    <source>
        <dbReference type="ARBA" id="ARBA00005254"/>
    </source>
</evidence>
<dbReference type="HOGENOM" id="CLU_009834_20_4_6"/>
<gene>
    <name evidence="2" type="primary">caiD</name>
    <name evidence="2" type="ORF">NOR51B_1270</name>
</gene>
<dbReference type="eggNOG" id="COG1024">
    <property type="taxonomic scope" value="Bacteria"/>
</dbReference>
<protein>
    <submittedName>
        <fullName evidence="2">Carnitinyl-CoA dehydratase</fullName>
    </submittedName>
</protein>
<dbReference type="SUPFAM" id="SSF52096">
    <property type="entry name" value="ClpP/crotonase"/>
    <property type="match status" value="1"/>
</dbReference>
<evidence type="ECO:0000313" key="2">
    <source>
        <dbReference type="EMBL" id="EED35325.1"/>
    </source>
</evidence>
<accession>B8KUH3</accession>
<dbReference type="Proteomes" id="UP000004699">
    <property type="component" value="Unassembled WGS sequence"/>
</dbReference>
<dbReference type="STRING" id="565045.NOR51B_1270"/>
<keyword evidence="3" id="KW-1185">Reference proteome</keyword>
<name>B8KUH3_9GAMM</name>